<dbReference type="Gene3D" id="3.50.50.60">
    <property type="entry name" value="FAD/NAD(P)-binding domain"/>
    <property type="match status" value="1"/>
</dbReference>
<dbReference type="HOGENOM" id="CLU_025174_3_1_9"/>
<dbReference type="RefSeq" id="WP_036626246.1">
    <property type="nucleotide sequence ID" value="NZ_BGML01000012.1"/>
</dbReference>
<dbReference type="Proteomes" id="UP000442469">
    <property type="component" value="Unassembled WGS sequence"/>
</dbReference>
<evidence type="ECO:0000313" key="8">
    <source>
        <dbReference type="Proteomes" id="UP000029278"/>
    </source>
</evidence>
<evidence type="ECO:0000256" key="2">
    <source>
        <dbReference type="ARBA" id="ARBA00022630"/>
    </source>
</evidence>
<dbReference type="PANTHER" id="PTHR42887">
    <property type="entry name" value="OS12G0638800 PROTEIN"/>
    <property type="match status" value="1"/>
</dbReference>
<dbReference type="Pfam" id="PF22780">
    <property type="entry name" value="HI0933_like_1st"/>
    <property type="match status" value="1"/>
</dbReference>
<dbReference type="EMBL" id="WNZZ01000020">
    <property type="protein sequence ID" value="MUG25062.1"/>
    <property type="molecule type" value="Genomic_DNA"/>
</dbReference>
<dbReference type="SUPFAM" id="SSF160996">
    <property type="entry name" value="HI0933 insert domain-like"/>
    <property type="match status" value="1"/>
</dbReference>
<gene>
    <name evidence="6" type="ORF">DJ90_4191</name>
    <name evidence="7" type="ORF">GNQ08_22095</name>
</gene>
<evidence type="ECO:0000313" key="6">
    <source>
        <dbReference type="EMBL" id="KFN06455.1"/>
    </source>
</evidence>
<dbReference type="PATRIC" id="fig|44252.3.peg.4175"/>
<dbReference type="SUPFAM" id="SSF51905">
    <property type="entry name" value="FAD/NAD(P)-binding domain"/>
    <property type="match status" value="1"/>
</dbReference>
<dbReference type="OrthoDB" id="9773233at2"/>
<keyword evidence="8" id="KW-1185">Reference proteome</keyword>
<dbReference type="InterPro" id="IPR055178">
    <property type="entry name" value="RsdA/BaiN/AoA(So)-like_dom"/>
</dbReference>
<keyword evidence="3" id="KW-0274">FAD</keyword>
<dbReference type="InterPro" id="IPR057661">
    <property type="entry name" value="RsdA/BaiN/AoA(So)_Rossmann"/>
</dbReference>
<evidence type="ECO:0000256" key="1">
    <source>
        <dbReference type="ARBA" id="ARBA00001974"/>
    </source>
</evidence>
<comment type="caution">
    <text evidence="6">The sequence shown here is derived from an EMBL/GenBank/DDBJ whole genome shotgun (WGS) entry which is preliminary data.</text>
</comment>
<sequence length="428" mass="45385">MKKYDVIVIGGGPSGLMAAIAAAEQGANVALLDKGDKLGRKLGISGGGRCNVTNNKDIDELIAYIPGGGRFLYSAFSLFGNRDIIAFFENLGIALKEEDNGRMFPVSDKAKTVVDALIGKARSLGVKLLVHHPVGAIEYGADRVRGVKLASGETLPAASVIVATGGKSVPHTGSTGDGYPWAAAAGHTITELYPTEVPIVSREPFIQSRELQGLSLRDVELSVLNPKGKPVVSHRGDMLFTHFGLSGPIALRCSGFIRGVKQKNGGADVTMAIDLFPGEKAGELELRLRQLAAAEPKKALKNVFKGTLPERLLPLLFQRTGLAADTTYEHLPKEPWQQFVAVLKNFTLKVTGTRSFEEAFVTGGGVNLKEVDPRTMGSKLMPGLYFCGEILDIHGYTGGYNITAAFATGYTAGHHAGLAALESAGRDA</sequence>
<name>A0A090Z897_PAEMA</name>
<dbReference type="Gene3D" id="1.10.8.260">
    <property type="entry name" value="HI0933 insert domain-like"/>
    <property type="match status" value="1"/>
</dbReference>
<reference evidence="6 8" key="1">
    <citation type="submission" date="2014-04" db="EMBL/GenBank/DDBJ databases">
        <authorList>
            <person name="Bishop-Lilly K.A."/>
            <person name="Broomall S.M."/>
            <person name="Chain P.S."/>
            <person name="Chertkov O."/>
            <person name="Coyne S.R."/>
            <person name="Daligault H.E."/>
            <person name="Davenport K.W."/>
            <person name="Erkkila T."/>
            <person name="Frey K.G."/>
            <person name="Gibbons H.S."/>
            <person name="Gu W."/>
            <person name="Jaissle J."/>
            <person name="Johnson S.L."/>
            <person name="Koroleva G.I."/>
            <person name="Ladner J.T."/>
            <person name="Lo C.-C."/>
            <person name="Minogue T.D."/>
            <person name="Munk C."/>
            <person name="Palacios G.F."/>
            <person name="Redden C.L."/>
            <person name="Rosenzweig C.N."/>
            <person name="Scholz M.B."/>
            <person name="Teshima H."/>
            <person name="Xu Y."/>
        </authorList>
    </citation>
    <scope>NUCLEOTIDE SEQUENCE [LARGE SCALE GENOMIC DNA]</scope>
    <source>
        <strain evidence="6 8">8244</strain>
    </source>
</reference>
<dbReference type="InterPro" id="IPR004792">
    <property type="entry name" value="BaiN-like"/>
</dbReference>
<dbReference type="STRING" id="44252.DJ90_4191"/>
<dbReference type="Gene3D" id="2.40.30.10">
    <property type="entry name" value="Translation factors"/>
    <property type="match status" value="1"/>
</dbReference>
<dbReference type="Proteomes" id="UP000029278">
    <property type="component" value="Unassembled WGS sequence"/>
</dbReference>
<dbReference type="InterPro" id="IPR023166">
    <property type="entry name" value="BaiN-like_dom_sf"/>
</dbReference>
<dbReference type="EMBL" id="JMQA01000037">
    <property type="protein sequence ID" value="KFN06455.1"/>
    <property type="molecule type" value="Genomic_DNA"/>
</dbReference>
<dbReference type="PANTHER" id="PTHR42887:SF2">
    <property type="entry name" value="OS12G0638800 PROTEIN"/>
    <property type="match status" value="1"/>
</dbReference>
<feature type="domain" description="RsdA/BaiN/AoA(So)-like Rossmann fold-like" evidence="4">
    <location>
        <begin position="5"/>
        <end position="414"/>
    </location>
</feature>
<evidence type="ECO:0000259" key="5">
    <source>
        <dbReference type="Pfam" id="PF22780"/>
    </source>
</evidence>
<comment type="cofactor">
    <cofactor evidence="1">
        <name>FAD</name>
        <dbReference type="ChEBI" id="CHEBI:57692"/>
    </cofactor>
</comment>
<dbReference type="PRINTS" id="PR00368">
    <property type="entry name" value="FADPNR"/>
</dbReference>
<evidence type="ECO:0000259" key="4">
    <source>
        <dbReference type="Pfam" id="PF03486"/>
    </source>
</evidence>
<reference evidence="7 9" key="2">
    <citation type="submission" date="2019-11" db="EMBL/GenBank/DDBJ databases">
        <title>Draft genome sequences of five Paenibacillus species of dairy origin.</title>
        <authorList>
            <person name="Olajide A.M."/>
            <person name="Chen S."/>
            <person name="Lapointe G."/>
        </authorList>
    </citation>
    <scope>NUCLEOTIDE SEQUENCE [LARGE SCALE GENOMIC DNA]</scope>
    <source>
        <strain evidence="7 9">3CT49</strain>
    </source>
</reference>
<dbReference type="NCBIfam" id="TIGR00275">
    <property type="entry name" value="aminoacetone oxidase family FAD-binding enzyme"/>
    <property type="match status" value="1"/>
</dbReference>
<dbReference type="AlphaFoldDB" id="A0A090Z897"/>
<keyword evidence="2" id="KW-0285">Flavoprotein</keyword>
<dbReference type="PRINTS" id="PR00411">
    <property type="entry name" value="PNDRDTASEI"/>
</dbReference>
<organism evidence="6 8">
    <name type="scientific">Paenibacillus macerans</name>
    <name type="common">Bacillus macerans</name>
    <dbReference type="NCBI Taxonomy" id="44252"/>
    <lineage>
        <taxon>Bacteria</taxon>
        <taxon>Bacillati</taxon>
        <taxon>Bacillota</taxon>
        <taxon>Bacilli</taxon>
        <taxon>Bacillales</taxon>
        <taxon>Paenibacillaceae</taxon>
        <taxon>Paenibacillus</taxon>
    </lineage>
</organism>
<feature type="domain" description="RsdA/BaiN/AoA(So)-like insert" evidence="5">
    <location>
        <begin position="193"/>
        <end position="361"/>
    </location>
</feature>
<evidence type="ECO:0000313" key="7">
    <source>
        <dbReference type="EMBL" id="MUG25062.1"/>
    </source>
</evidence>
<protein>
    <submittedName>
        <fullName evidence="7">Aminoacetone oxidase family FAD-binding enzyme</fullName>
    </submittedName>
    <submittedName>
        <fullName evidence="6">NAD(FAD)-utilizing dehydrogenase</fullName>
    </submittedName>
</protein>
<dbReference type="InterPro" id="IPR036188">
    <property type="entry name" value="FAD/NAD-bd_sf"/>
</dbReference>
<evidence type="ECO:0000256" key="3">
    <source>
        <dbReference type="ARBA" id="ARBA00022827"/>
    </source>
</evidence>
<accession>A0A090Z897</accession>
<dbReference type="GeneID" id="77009584"/>
<dbReference type="Pfam" id="PF03486">
    <property type="entry name" value="HI0933_like"/>
    <property type="match status" value="1"/>
</dbReference>
<evidence type="ECO:0000313" key="9">
    <source>
        <dbReference type="Proteomes" id="UP000442469"/>
    </source>
</evidence>
<proteinExistence type="predicted"/>